<organism evidence="7 8">
    <name type="scientific">Camellia sinensis var. sinensis</name>
    <name type="common">China tea</name>
    <dbReference type="NCBI Taxonomy" id="542762"/>
    <lineage>
        <taxon>Eukaryota</taxon>
        <taxon>Viridiplantae</taxon>
        <taxon>Streptophyta</taxon>
        <taxon>Embryophyta</taxon>
        <taxon>Tracheophyta</taxon>
        <taxon>Spermatophyta</taxon>
        <taxon>Magnoliopsida</taxon>
        <taxon>eudicotyledons</taxon>
        <taxon>Gunneridae</taxon>
        <taxon>Pentapetalae</taxon>
        <taxon>asterids</taxon>
        <taxon>Ericales</taxon>
        <taxon>Theaceae</taxon>
        <taxon>Camellia</taxon>
    </lineage>
</organism>
<feature type="transmembrane region" description="Helical" evidence="4">
    <location>
        <begin position="267"/>
        <end position="288"/>
    </location>
</feature>
<keyword evidence="4" id="KW-1133">Transmembrane helix</keyword>
<gene>
    <name evidence="7" type="ORF">TEA_013326</name>
</gene>
<dbReference type="GO" id="GO:0020037">
    <property type="term" value="F:heme binding"/>
    <property type="evidence" value="ECO:0007669"/>
    <property type="project" value="InterPro"/>
</dbReference>
<protein>
    <recommendedName>
        <fullName evidence="9">RING-type domain-containing protein</fullName>
    </recommendedName>
</protein>
<feature type="domain" description="E3 ubiquitin-protein ligase APD1-4 N-terminal" evidence="5">
    <location>
        <begin position="84"/>
        <end position="146"/>
    </location>
</feature>
<dbReference type="GO" id="GO:0005506">
    <property type="term" value="F:iron ion binding"/>
    <property type="evidence" value="ECO:0007669"/>
    <property type="project" value="InterPro"/>
</dbReference>
<dbReference type="InterPro" id="IPR013083">
    <property type="entry name" value="Znf_RING/FYVE/PHD"/>
</dbReference>
<dbReference type="GO" id="GO:0008270">
    <property type="term" value="F:zinc ion binding"/>
    <property type="evidence" value="ECO:0007669"/>
    <property type="project" value="UniProtKB-KW"/>
</dbReference>
<dbReference type="InterPro" id="IPR032010">
    <property type="entry name" value="APD1-4_M"/>
</dbReference>
<dbReference type="InterPro" id="IPR036396">
    <property type="entry name" value="Cyt_P450_sf"/>
</dbReference>
<evidence type="ECO:0000259" key="6">
    <source>
        <dbReference type="Pfam" id="PF16041"/>
    </source>
</evidence>
<accession>A0A4S4EUU8</accession>
<keyword evidence="4" id="KW-0472">Membrane</keyword>
<evidence type="ECO:0000259" key="5">
    <source>
        <dbReference type="Pfam" id="PF16040"/>
    </source>
</evidence>
<dbReference type="InterPro" id="IPR001128">
    <property type="entry name" value="Cyt_P450"/>
</dbReference>
<evidence type="ECO:0000256" key="1">
    <source>
        <dbReference type="ARBA" id="ARBA00022723"/>
    </source>
</evidence>
<dbReference type="STRING" id="542762.A0A4S4EUU8"/>
<evidence type="ECO:0000313" key="7">
    <source>
        <dbReference type="EMBL" id="THG20264.1"/>
    </source>
</evidence>
<evidence type="ECO:0000313" key="8">
    <source>
        <dbReference type="Proteomes" id="UP000306102"/>
    </source>
</evidence>
<dbReference type="PANTHER" id="PTHR46858:SF6">
    <property type="entry name" value="LIGASE, PUTATIVE-RELATED"/>
    <property type="match status" value="1"/>
</dbReference>
<evidence type="ECO:0008006" key="9">
    <source>
        <dbReference type="Google" id="ProtNLM"/>
    </source>
</evidence>
<dbReference type="Pfam" id="PF16041">
    <property type="entry name" value="APD1-4_M"/>
    <property type="match status" value="1"/>
</dbReference>
<dbReference type="InterPro" id="IPR032008">
    <property type="entry name" value="APD1-4_N"/>
</dbReference>
<dbReference type="AlphaFoldDB" id="A0A4S4EUU8"/>
<comment type="caution">
    <text evidence="7">The sequence shown here is derived from an EMBL/GenBank/DDBJ whole genome shotgun (WGS) entry which is preliminary data.</text>
</comment>
<keyword evidence="4" id="KW-0812">Transmembrane</keyword>
<keyword evidence="2" id="KW-0863">Zinc-finger</keyword>
<dbReference type="GO" id="GO:0016705">
    <property type="term" value="F:oxidoreductase activity, acting on paired donors, with incorporation or reduction of molecular oxygen"/>
    <property type="evidence" value="ECO:0007669"/>
    <property type="project" value="InterPro"/>
</dbReference>
<proteinExistence type="predicted"/>
<feature type="domain" description="E3 ubiquitin-protein ligase APD1-4 middle" evidence="6">
    <location>
        <begin position="181"/>
        <end position="283"/>
    </location>
</feature>
<dbReference type="PANTHER" id="PTHR46858">
    <property type="entry name" value="OS05G0521000 PROTEIN"/>
    <property type="match status" value="1"/>
</dbReference>
<name>A0A4S4EUU8_CAMSN</name>
<sequence>MYRSAGLAPLRHHHHHLHPQRCQEAWARLLTPLTLWICVSVTLRYGYYGNCQMVLGPSSSRLFEASSVFVKQVEVRDDDKKGVFLYGYSEKPELSLEKNWSASNYVIVASYSRKGYSLWLNKGSTIQMRWEAQASSLGQLEVSLIKVNSSIGDRKHETLIPTSSSSSDAHALLEPTHGREVKYFIEEDDKYYIGIVNTNPRSVIMKMNLNVSSKMYDTTKSESMCSTINGSCQLNLVFPNTQFVTVTTPNNGDLGEWHVELSFVARVVTYIAILGFVVTVIFLILKYLGVCDGETHEVAGVREVTEAVPLMPEKPFRLPYGTEPRNCFFVPCGHCATCYNCAQRIMDGDSKVCPICRRLIHKDHGWRFQGVSNMSEAHSQKECLFSFNIGINPWRPHTISSYNKPFTSLQETPPPDLGQHLQPTWPASVPPIWFSPCPPCILPLCCKGMLHQKQYCFRKLSKAACQPIPWLQLHQPYMGLLWQHWRNSRRIASLEILSTYRIQMSITIRIHEVRSLLSRLYKGSQTQDGEFYMVDMKSAFFELTLNVMMRMIAGELAEKIQKTPTKPFPLPSHNKPFTSLQETPPPDLGQHLQPTWSASVPPIWFSPCPPCILPLCCKGMLHQKQYCFRKLSKAACQPIPWLQLHQPYMGLLWQHWRNSRRIASLEILSTYRIQMSITIRIHEVRSLLSRLYKGSQTQDGEFYMVDMKSAFFELTLNVMMRMIAGKRYYGDTVDELVETRKFKEMVSETFELSGATNIGDFVPVLKWVGHNGIEKRLKGLQQKKDGFMQDLIEENRRMMSDSASEWRSKTMIDVLLSLQQNEPQYYKDEITRGLMLTMLSAGTDTSAGTMKWALSLLPNNPEALKKAYAEIHIHIEQD</sequence>
<dbReference type="Gene3D" id="1.10.630.10">
    <property type="entry name" value="Cytochrome P450"/>
    <property type="match status" value="2"/>
</dbReference>
<dbReference type="GO" id="GO:0004497">
    <property type="term" value="F:monooxygenase activity"/>
    <property type="evidence" value="ECO:0007669"/>
    <property type="project" value="InterPro"/>
</dbReference>
<dbReference type="EMBL" id="SDRB02002035">
    <property type="protein sequence ID" value="THG20264.1"/>
    <property type="molecule type" value="Genomic_DNA"/>
</dbReference>
<keyword evidence="3" id="KW-0862">Zinc</keyword>
<reference evidence="7 8" key="1">
    <citation type="journal article" date="2018" name="Proc. Natl. Acad. Sci. U.S.A.">
        <title>Draft genome sequence of Camellia sinensis var. sinensis provides insights into the evolution of the tea genome and tea quality.</title>
        <authorList>
            <person name="Wei C."/>
            <person name="Yang H."/>
            <person name="Wang S."/>
            <person name="Zhao J."/>
            <person name="Liu C."/>
            <person name="Gao L."/>
            <person name="Xia E."/>
            <person name="Lu Y."/>
            <person name="Tai Y."/>
            <person name="She G."/>
            <person name="Sun J."/>
            <person name="Cao H."/>
            <person name="Tong W."/>
            <person name="Gao Q."/>
            <person name="Li Y."/>
            <person name="Deng W."/>
            <person name="Jiang X."/>
            <person name="Wang W."/>
            <person name="Chen Q."/>
            <person name="Zhang S."/>
            <person name="Li H."/>
            <person name="Wu J."/>
            <person name="Wang P."/>
            <person name="Li P."/>
            <person name="Shi C."/>
            <person name="Zheng F."/>
            <person name="Jian J."/>
            <person name="Huang B."/>
            <person name="Shan D."/>
            <person name="Shi M."/>
            <person name="Fang C."/>
            <person name="Yue Y."/>
            <person name="Li F."/>
            <person name="Li D."/>
            <person name="Wei S."/>
            <person name="Han B."/>
            <person name="Jiang C."/>
            <person name="Yin Y."/>
            <person name="Xia T."/>
            <person name="Zhang Z."/>
            <person name="Bennetzen J.L."/>
            <person name="Zhao S."/>
            <person name="Wan X."/>
        </authorList>
    </citation>
    <scope>NUCLEOTIDE SEQUENCE [LARGE SCALE GENOMIC DNA]</scope>
    <source>
        <strain evidence="8">cv. Shuchazao</strain>
        <tissue evidence="7">Leaf</tissue>
    </source>
</reference>
<evidence type="ECO:0000256" key="3">
    <source>
        <dbReference type="ARBA" id="ARBA00022833"/>
    </source>
</evidence>
<evidence type="ECO:0000256" key="2">
    <source>
        <dbReference type="ARBA" id="ARBA00022771"/>
    </source>
</evidence>
<dbReference type="GO" id="GO:0016567">
    <property type="term" value="P:protein ubiquitination"/>
    <property type="evidence" value="ECO:0007669"/>
    <property type="project" value="TreeGrafter"/>
</dbReference>
<dbReference type="Gene3D" id="3.30.40.10">
    <property type="entry name" value="Zinc/RING finger domain, C3HC4 (zinc finger)"/>
    <property type="match status" value="1"/>
</dbReference>
<dbReference type="GO" id="GO:0061630">
    <property type="term" value="F:ubiquitin protein ligase activity"/>
    <property type="evidence" value="ECO:0007669"/>
    <property type="project" value="TreeGrafter"/>
</dbReference>
<dbReference type="Pfam" id="PF00067">
    <property type="entry name" value="p450"/>
    <property type="match status" value="1"/>
</dbReference>
<dbReference type="SUPFAM" id="SSF48264">
    <property type="entry name" value="Cytochrome P450"/>
    <property type="match status" value="2"/>
</dbReference>
<dbReference type="Pfam" id="PF16040">
    <property type="entry name" value="APD1-4_N"/>
    <property type="match status" value="1"/>
</dbReference>
<evidence type="ECO:0000256" key="4">
    <source>
        <dbReference type="SAM" id="Phobius"/>
    </source>
</evidence>
<keyword evidence="8" id="KW-1185">Reference proteome</keyword>
<dbReference type="Pfam" id="PF13920">
    <property type="entry name" value="zf-C3HC4_3"/>
    <property type="match status" value="1"/>
</dbReference>
<dbReference type="Proteomes" id="UP000306102">
    <property type="component" value="Unassembled WGS sequence"/>
</dbReference>
<keyword evidence="1" id="KW-0479">Metal-binding</keyword>